<dbReference type="STRING" id="676599.ARC20_03250"/>
<protein>
    <recommendedName>
        <fullName evidence="3">Glycoside hydrolase family 19 catalytic domain-containing protein</fullName>
    </recommendedName>
</protein>
<gene>
    <name evidence="1" type="ORF">ARC20_03250</name>
</gene>
<evidence type="ECO:0000313" key="1">
    <source>
        <dbReference type="EMBL" id="KRG47421.1"/>
    </source>
</evidence>
<comment type="caution">
    <text evidence="1">The sequence shown here is derived from an EMBL/GenBank/DDBJ whole genome shotgun (WGS) entry which is preliminary data.</text>
</comment>
<reference evidence="1 2" key="1">
    <citation type="submission" date="2015-10" db="EMBL/GenBank/DDBJ databases">
        <title>Genome sequencing and analysis of members of genus Stenotrophomonas.</title>
        <authorList>
            <person name="Patil P.P."/>
            <person name="Midha S."/>
            <person name="Patil P.B."/>
        </authorList>
    </citation>
    <scope>NUCLEOTIDE SEQUENCE [LARGE SCALE GENOMIC DNA]</scope>
    <source>
        <strain evidence="1 2">JCM 16536</strain>
    </source>
</reference>
<sequence>MGAGIYAKPLEDACVRFGIESTLEKAHFLAQVAHESDGFRTAEEYASGKAYDTGSKAKALGNTPEADGDGQRHKGMGLIQVTGVTNQRAYSRWKYGDDRVLNNPRMLTLLPDAVDSAAWYWCIYRPSIRALARADDLEGVTRKINGGLTGLDDRRRRLQQAKRLFGLP</sequence>
<dbReference type="EMBL" id="LLXU01000035">
    <property type="protein sequence ID" value="KRG47421.1"/>
    <property type="molecule type" value="Genomic_DNA"/>
</dbReference>
<evidence type="ECO:0008006" key="3">
    <source>
        <dbReference type="Google" id="ProtNLM"/>
    </source>
</evidence>
<dbReference type="Proteomes" id="UP000051802">
    <property type="component" value="Unassembled WGS sequence"/>
</dbReference>
<dbReference type="AlphaFoldDB" id="A0A0R0AQC9"/>
<accession>A0A0R0AQC9</accession>
<name>A0A0R0AQC9_9GAMM</name>
<evidence type="ECO:0000313" key="2">
    <source>
        <dbReference type="Proteomes" id="UP000051802"/>
    </source>
</evidence>
<proteinExistence type="predicted"/>
<dbReference type="OrthoDB" id="1491023at2"/>
<organism evidence="1 2">
    <name type="scientific">Stenotrophomonas panacihumi</name>
    <dbReference type="NCBI Taxonomy" id="676599"/>
    <lineage>
        <taxon>Bacteria</taxon>
        <taxon>Pseudomonadati</taxon>
        <taxon>Pseudomonadota</taxon>
        <taxon>Gammaproteobacteria</taxon>
        <taxon>Lysobacterales</taxon>
        <taxon>Lysobacteraceae</taxon>
        <taxon>Stenotrophomonas</taxon>
    </lineage>
</organism>
<dbReference type="SUPFAM" id="SSF53955">
    <property type="entry name" value="Lysozyme-like"/>
    <property type="match status" value="1"/>
</dbReference>
<dbReference type="InterPro" id="IPR023346">
    <property type="entry name" value="Lysozyme-like_dom_sf"/>
</dbReference>
<dbReference type="Gene3D" id="1.10.530.10">
    <property type="match status" value="1"/>
</dbReference>
<keyword evidence="2" id="KW-1185">Reference proteome</keyword>